<dbReference type="EMBL" id="OU893352">
    <property type="protein sequence ID" value="CAG9790260.1"/>
    <property type="molecule type" value="Genomic_DNA"/>
</dbReference>
<protein>
    <recommendedName>
        <fullName evidence="5">Tyr recombinase domain-containing protein</fullName>
    </recommendedName>
</protein>
<dbReference type="PANTHER" id="PTHR35617">
    <property type="entry name" value="PHAGE_INTEGRASE DOMAIN-CONTAINING PROTEIN"/>
    <property type="match status" value="1"/>
</dbReference>
<dbReference type="OrthoDB" id="7484669at2759"/>
<evidence type="ECO:0000256" key="1">
    <source>
        <dbReference type="ARBA" id="ARBA00023125"/>
    </source>
</evidence>
<keyword evidence="1" id="KW-0238">DNA-binding</keyword>
<dbReference type="Proteomes" id="UP001153714">
    <property type="component" value="Chromosome 21"/>
</dbReference>
<reference evidence="3" key="2">
    <citation type="submission" date="2022-10" db="EMBL/GenBank/DDBJ databases">
        <authorList>
            <consortium name="ENA_rothamsted_submissions"/>
            <consortium name="culmorum"/>
            <person name="King R."/>
        </authorList>
    </citation>
    <scope>NUCLEOTIDE SEQUENCE</scope>
</reference>
<evidence type="ECO:0008006" key="5">
    <source>
        <dbReference type="Google" id="ProtNLM"/>
    </source>
</evidence>
<dbReference type="Gene3D" id="1.10.150.130">
    <property type="match status" value="1"/>
</dbReference>
<feature type="region of interest" description="Disordered" evidence="2">
    <location>
        <begin position="52"/>
        <end position="80"/>
    </location>
</feature>
<reference evidence="3" key="1">
    <citation type="submission" date="2021-12" db="EMBL/GenBank/DDBJ databases">
        <authorList>
            <person name="King R."/>
        </authorList>
    </citation>
    <scope>NUCLEOTIDE SEQUENCE</scope>
</reference>
<dbReference type="PANTHER" id="PTHR35617:SF3">
    <property type="entry name" value="CORE-BINDING (CB) DOMAIN-CONTAINING PROTEIN"/>
    <property type="match status" value="1"/>
</dbReference>
<accession>A0A9N9R616</accession>
<evidence type="ECO:0000256" key="2">
    <source>
        <dbReference type="SAM" id="MobiDB-lite"/>
    </source>
</evidence>
<organism evidence="3 4">
    <name type="scientific">Diatraea saccharalis</name>
    <name type="common">sugarcane borer</name>
    <dbReference type="NCBI Taxonomy" id="40085"/>
    <lineage>
        <taxon>Eukaryota</taxon>
        <taxon>Metazoa</taxon>
        <taxon>Ecdysozoa</taxon>
        <taxon>Arthropoda</taxon>
        <taxon>Hexapoda</taxon>
        <taxon>Insecta</taxon>
        <taxon>Pterygota</taxon>
        <taxon>Neoptera</taxon>
        <taxon>Endopterygota</taxon>
        <taxon>Lepidoptera</taxon>
        <taxon>Glossata</taxon>
        <taxon>Ditrysia</taxon>
        <taxon>Pyraloidea</taxon>
        <taxon>Crambidae</taxon>
        <taxon>Crambinae</taxon>
        <taxon>Diatraea</taxon>
    </lineage>
</organism>
<proteinExistence type="predicted"/>
<dbReference type="InterPro" id="IPR010998">
    <property type="entry name" value="Integrase_recombinase_N"/>
</dbReference>
<sequence length="281" mass="30983">MELPFSVGISTSVFNSKDSVSPQLSDRNIPLSGTTLGASLLASQPKVTITGSTVQNIQSGADGDRHGDRPTTPQGAGNNTGGLEVWGWSGDLNGWDDNQVQLLMSSWRASTRKTYKVAWNRWLHWSQNHKLDPYHPDGSMLARFLADMYLIENLSYNTILLHKSVVATLCNANNSTELSSHTLVKHILKSIALKKPASHKPPVWNIDTVVDYIQKNSVDKNNVFATSRHTAILLLLCSGRRIHDLTLLSTGSHNFVETNNSLTLWPLFGSKTDSSDYRQSG</sequence>
<evidence type="ECO:0000313" key="3">
    <source>
        <dbReference type="EMBL" id="CAG9790260.1"/>
    </source>
</evidence>
<dbReference type="SUPFAM" id="SSF47823">
    <property type="entry name" value="lambda integrase-like, N-terminal domain"/>
    <property type="match status" value="1"/>
</dbReference>
<evidence type="ECO:0000313" key="4">
    <source>
        <dbReference type="Proteomes" id="UP001153714"/>
    </source>
</evidence>
<name>A0A9N9R616_9NEOP</name>
<dbReference type="GO" id="GO:0003677">
    <property type="term" value="F:DNA binding"/>
    <property type="evidence" value="ECO:0007669"/>
    <property type="project" value="UniProtKB-KW"/>
</dbReference>
<dbReference type="AlphaFoldDB" id="A0A9N9R616"/>
<keyword evidence="4" id="KW-1185">Reference proteome</keyword>
<gene>
    <name evidence="3" type="ORF">DIATSA_LOCUS7929</name>
</gene>